<dbReference type="NCBIfam" id="TIGR01552">
    <property type="entry name" value="phd_fam"/>
    <property type="match status" value="1"/>
</dbReference>
<dbReference type="RefSeq" id="WP_265382970.1">
    <property type="nucleotide sequence ID" value="NZ_CP110615.1"/>
</dbReference>
<dbReference type="Pfam" id="PF02604">
    <property type="entry name" value="PhdYeFM_antitox"/>
    <property type="match status" value="1"/>
</dbReference>
<evidence type="ECO:0000256" key="3">
    <source>
        <dbReference type="SAM" id="MobiDB-lite"/>
    </source>
</evidence>
<gene>
    <name evidence="4" type="ORF">RHODO2019_17475</name>
</gene>
<evidence type="ECO:0000256" key="2">
    <source>
        <dbReference type="RuleBase" id="RU362080"/>
    </source>
</evidence>
<feature type="region of interest" description="Disordered" evidence="3">
    <location>
        <begin position="43"/>
        <end position="66"/>
    </location>
</feature>
<accession>A0ABY6NZL9</accession>
<dbReference type="SUPFAM" id="SSF143120">
    <property type="entry name" value="YefM-like"/>
    <property type="match status" value="1"/>
</dbReference>
<reference evidence="4" key="1">
    <citation type="submission" date="2022-10" db="EMBL/GenBank/DDBJ databases">
        <title>Rhodococcus sp.75.</title>
        <authorList>
            <person name="Sun M."/>
        </authorList>
    </citation>
    <scope>NUCLEOTIDE SEQUENCE</scope>
    <source>
        <strain evidence="4">75</strain>
    </source>
</reference>
<evidence type="ECO:0000313" key="4">
    <source>
        <dbReference type="EMBL" id="UZJ24864.1"/>
    </source>
</evidence>
<comment type="function">
    <text evidence="2">Antitoxin component of a type II toxin-antitoxin (TA) system.</text>
</comment>
<proteinExistence type="inferred from homology"/>
<dbReference type="InterPro" id="IPR036165">
    <property type="entry name" value="YefM-like_sf"/>
</dbReference>
<dbReference type="InterPro" id="IPR051416">
    <property type="entry name" value="phD-YefM_TA_antitoxins"/>
</dbReference>
<dbReference type="Proteomes" id="UP001164965">
    <property type="component" value="Chromosome"/>
</dbReference>
<evidence type="ECO:0000256" key="1">
    <source>
        <dbReference type="ARBA" id="ARBA00009981"/>
    </source>
</evidence>
<name>A0ABY6NZL9_9NOCA</name>
<dbReference type="EMBL" id="CP110615">
    <property type="protein sequence ID" value="UZJ24864.1"/>
    <property type="molecule type" value="Genomic_DNA"/>
</dbReference>
<keyword evidence="5" id="KW-1185">Reference proteome</keyword>
<dbReference type="Gene3D" id="3.40.1620.10">
    <property type="entry name" value="YefM-like domain"/>
    <property type="match status" value="1"/>
</dbReference>
<feature type="compositionally biased region" description="Low complexity" evidence="3">
    <location>
        <begin position="43"/>
        <end position="53"/>
    </location>
</feature>
<comment type="similarity">
    <text evidence="1 2">Belongs to the phD/YefM antitoxin family.</text>
</comment>
<protein>
    <recommendedName>
        <fullName evidence="2">Antitoxin</fullName>
    </recommendedName>
</protein>
<dbReference type="InterPro" id="IPR006442">
    <property type="entry name" value="Antitoxin_Phd/YefM"/>
</dbReference>
<dbReference type="PANTHER" id="PTHR35377:SF5">
    <property type="entry name" value="ANTITOXIN VAPB46"/>
    <property type="match status" value="1"/>
</dbReference>
<evidence type="ECO:0000313" key="5">
    <source>
        <dbReference type="Proteomes" id="UP001164965"/>
    </source>
</evidence>
<sequence>MTRVIAHRELRNNSSAVLRDVEAGETIEVTNHGTVVAVLVPPSSSASSAASAVRQRPATRSGGFAALPRVRLDQPVQEVLDDLRGDR</sequence>
<dbReference type="PANTHER" id="PTHR35377">
    <property type="entry name" value="ANTITOXIN VAPB49-RELATED-RELATED"/>
    <property type="match status" value="1"/>
</dbReference>
<organism evidence="4 5">
    <name type="scientific">Rhodococcus antarcticus</name>
    <dbReference type="NCBI Taxonomy" id="2987751"/>
    <lineage>
        <taxon>Bacteria</taxon>
        <taxon>Bacillati</taxon>
        <taxon>Actinomycetota</taxon>
        <taxon>Actinomycetes</taxon>
        <taxon>Mycobacteriales</taxon>
        <taxon>Nocardiaceae</taxon>
        <taxon>Rhodococcus</taxon>
    </lineage>
</organism>